<dbReference type="SUPFAM" id="SSF56796">
    <property type="entry name" value="Dehydroquinate synthase-like"/>
    <property type="match status" value="1"/>
</dbReference>
<dbReference type="GO" id="GO:0046872">
    <property type="term" value="F:metal ion binding"/>
    <property type="evidence" value="ECO:0007669"/>
    <property type="project" value="InterPro"/>
</dbReference>
<evidence type="ECO:0000313" key="4">
    <source>
        <dbReference type="Proteomes" id="UP001359886"/>
    </source>
</evidence>
<dbReference type="InterPro" id="IPR001670">
    <property type="entry name" value="ADH_Fe/GldA"/>
</dbReference>
<dbReference type="AlphaFoldDB" id="A0AAW9R969"/>
<proteinExistence type="predicted"/>
<dbReference type="PANTHER" id="PTHR11496:SF83">
    <property type="entry name" value="HYDROXYACID-OXOACID TRANSHYDROGENASE, MITOCHONDRIAL"/>
    <property type="match status" value="1"/>
</dbReference>
<dbReference type="RefSeq" id="WP_354695553.1">
    <property type="nucleotide sequence ID" value="NZ_JAZHOG010000007.1"/>
</dbReference>
<accession>A0AAW9R969</accession>
<gene>
    <name evidence="3" type="ORF">V3330_11400</name>
</gene>
<dbReference type="EC" id="1.1.1.1" evidence="3"/>
<dbReference type="Gene3D" id="1.20.1090.10">
    <property type="entry name" value="Dehydroquinate synthase-like - alpha domain"/>
    <property type="match status" value="1"/>
</dbReference>
<dbReference type="Gene3D" id="3.40.50.1970">
    <property type="match status" value="1"/>
</dbReference>
<name>A0AAW9R969_9GAMM</name>
<evidence type="ECO:0000256" key="1">
    <source>
        <dbReference type="ARBA" id="ARBA00023002"/>
    </source>
</evidence>
<sequence>MPFATARDIDELAAGLETLIVVGGGKLMDEAKYWRFTKSPDTRLIAIPSIWGSGAESSPVAVLNRNGEKRIHIDDRLVPNERCVWPELAESIPVPRARDACGDTWSHALEGFLSPLASAQLRSQLAVIIRELTGLPLTNDPAWFEPSAQACAAQAQSSVGLVHGIAHTLEGPLRKAQPEAGWGHARLCANFIWPVMEFNRNRNDKWTDLADRHELDEAAVFERLRDLHDPSVYDQTLKTLDAMWPDILRDVCTRTNSALVRESTRSWFLDRSFE</sequence>
<keyword evidence="4" id="KW-1185">Reference proteome</keyword>
<comment type="caution">
    <text evidence="3">The sequence shown here is derived from an EMBL/GenBank/DDBJ whole genome shotgun (WGS) entry which is preliminary data.</text>
</comment>
<organism evidence="3 4">
    <name type="scientific">Elongatibacter sediminis</name>
    <dbReference type="NCBI Taxonomy" id="3119006"/>
    <lineage>
        <taxon>Bacteria</taxon>
        <taxon>Pseudomonadati</taxon>
        <taxon>Pseudomonadota</taxon>
        <taxon>Gammaproteobacteria</taxon>
        <taxon>Chromatiales</taxon>
        <taxon>Wenzhouxiangellaceae</taxon>
        <taxon>Elongatibacter</taxon>
    </lineage>
</organism>
<protein>
    <submittedName>
        <fullName evidence="3">Iron-containing alcohol dehydrogenase</fullName>
        <ecNumber evidence="3">1.1.1.1</ecNumber>
    </submittedName>
</protein>
<dbReference type="Pfam" id="PF00465">
    <property type="entry name" value="Fe-ADH"/>
    <property type="match status" value="1"/>
</dbReference>
<keyword evidence="1 3" id="KW-0560">Oxidoreductase</keyword>
<evidence type="ECO:0000259" key="2">
    <source>
        <dbReference type="Pfam" id="PF00465"/>
    </source>
</evidence>
<dbReference type="EMBL" id="JAZHOG010000007">
    <property type="protein sequence ID" value="MEJ8568232.1"/>
    <property type="molecule type" value="Genomic_DNA"/>
</dbReference>
<dbReference type="PANTHER" id="PTHR11496">
    <property type="entry name" value="ALCOHOL DEHYDROGENASE"/>
    <property type="match status" value="1"/>
</dbReference>
<feature type="domain" description="Alcohol dehydrogenase iron-type/glycerol dehydrogenase GldA" evidence="2">
    <location>
        <begin position="15"/>
        <end position="79"/>
    </location>
</feature>
<dbReference type="Proteomes" id="UP001359886">
    <property type="component" value="Unassembled WGS sequence"/>
</dbReference>
<evidence type="ECO:0000313" key="3">
    <source>
        <dbReference type="EMBL" id="MEJ8568232.1"/>
    </source>
</evidence>
<reference evidence="3 4" key="1">
    <citation type="submission" date="2024-02" db="EMBL/GenBank/DDBJ databases">
        <title>A novel Wenzhouxiangellaceae bacterium, isolated from coastal sediments.</title>
        <authorList>
            <person name="Du Z.-J."/>
            <person name="Ye Y.-Q."/>
            <person name="Zhang X.-Y."/>
        </authorList>
    </citation>
    <scope>NUCLEOTIDE SEQUENCE [LARGE SCALE GENOMIC DNA]</scope>
    <source>
        <strain evidence="3 4">CH-27</strain>
    </source>
</reference>
<dbReference type="InterPro" id="IPR039697">
    <property type="entry name" value="Alcohol_dehydrogenase_Fe"/>
</dbReference>
<dbReference type="GO" id="GO:0004022">
    <property type="term" value="F:alcohol dehydrogenase (NAD+) activity"/>
    <property type="evidence" value="ECO:0007669"/>
    <property type="project" value="UniProtKB-EC"/>
</dbReference>